<dbReference type="RefSeq" id="WP_200239322.1">
    <property type="nucleotide sequence ID" value="NZ_JAENGP010000024.1"/>
</dbReference>
<accession>A0ABS1EHR4</accession>
<keyword evidence="2" id="KW-1185">Reference proteome</keyword>
<protein>
    <submittedName>
        <fullName evidence="1">Uncharacterized protein</fullName>
    </submittedName>
</protein>
<evidence type="ECO:0000313" key="2">
    <source>
        <dbReference type="Proteomes" id="UP000635316"/>
    </source>
</evidence>
<organism evidence="1 2">
    <name type="scientific">Advenella mandrilli</name>
    <dbReference type="NCBI Taxonomy" id="2800330"/>
    <lineage>
        <taxon>Bacteria</taxon>
        <taxon>Pseudomonadati</taxon>
        <taxon>Pseudomonadota</taxon>
        <taxon>Betaproteobacteria</taxon>
        <taxon>Burkholderiales</taxon>
        <taxon>Alcaligenaceae</taxon>
    </lineage>
</organism>
<name>A0ABS1EHR4_9BURK</name>
<sequence>MEIKTDFSKLWKQVDRIIENRLPSENEMKKNASYENVRLLSENMMNAKINIQQYTTIEDKKKLTTLVDHSSQLLSQLEKPTLSHELVSSSNHEMEL</sequence>
<dbReference type="EMBL" id="JAENGP010000024">
    <property type="protein sequence ID" value="MBK1782552.1"/>
    <property type="molecule type" value="Genomic_DNA"/>
</dbReference>
<gene>
    <name evidence="1" type="ORF">JHL22_15170</name>
</gene>
<reference evidence="1 2" key="1">
    <citation type="submission" date="2020-12" db="EMBL/GenBank/DDBJ databases">
        <authorList>
            <person name="Lu T."/>
            <person name="Wang Q."/>
            <person name="Han X."/>
        </authorList>
    </citation>
    <scope>NUCLEOTIDE SEQUENCE [LARGE SCALE GENOMIC DNA]</scope>
    <source>
        <strain evidence="1 2">WQ 585</strain>
    </source>
</reference>
<proteinExistence type="predicted"/>
<evidence type="ECO:0000313" key="1">
    <source>
        <dbReference type="EMBL" id="MBK1782552.1"/>
    </source>
</evidence>
<comment type="caution">
    <text evidence="1">The sequence shown here is derived from an EMBL/GenBank/DDBJ whole genome shotgun (WGS) entry which is preliminary data.</text>
</comment>
<dbReference type="Proteomes" id="UP000635316">
    <property type="component" value="Unassembled WGS sequence"/>
</dbReference>